<keyword evidence="2" id="KW-1185">Reference proteome</keyword>
<accession>A0A183KJL1</accession>
<sequence length="73" mass="8344">MKYLYVLIKEVMHNLNTNPILSACISSFNELSLRVEPFNEDAFVCRILDAGLGGIQLVRYPLYCELCNKDECV</sequence>
<gene>
    <name evidence="1" type="ORF">SCUD_LOCUS15218</name>
</gene>
<reference evidence="1 2" key="2">
    <citation type="submission" date="2018-11" db="EMBL/GenBank/DDBJ databases">
        <authorList>
            <consortium name="Pathogen Informatics"/>
        </authorList>
    </citation>
    <scope>NUCLEOTIDE SEQUENCE [LARGE SCALE GENOMIC DNA]</scope>
    <source>
        <strain evidence="1">Dakar</strain>
        <strain evidence="2">Dakar, Senegal</strain>
    </source>
</reference>
<reference evidence="3" key="1">
    <citation type="submission" date="2016-06" db="UniProtKB">
        <authorList>
            <consortium name="WormBaseParasite"/>
        </authorList>
    </citation>
    <scope>IDENTIFICATION</scope>
</reference>
<organism evidence="3">
    <name type="scientific">Schistosoma curassoni</name>
    <dbReference type="NCBI Taxonomy" id="6186"/>
    <lineage>
        <taxon>Eukaryota</taxon>
        <taxon>Metazoa</taxon>
        <taxon>Spiralia</taxon>
        <taxon>Lophotrochozoa</taxon>
        <taxon>Platyhelminthes</taxon>
        <taxon>Trematoda</taxon>
        <taxon>Digenea</taxon>
        <taxon>Strigeidida</taxon>
        <taxon>Schistosomatoidea</taxon>
        <taxon>Schistosomatidae</taxon>
        <taxon>Schistosoma</taxon>
    </lineage>
</organism>
<dbReference type="Proteomes" id="UP000279833">
    <property type="component" value="Unassembled WGS sequence"/>
</dbReference>
<evidence type="ECO:0000313" key="2">
    <source>
        <dbReference type="Proteomes" id="UP000279833"/>
    </source>
</evidence>
<dbReference type="AlphaFoldDB" id="A0A183KJL1"/>
<dbReference type="EMBL" id="UZAK01037418">
    <property type="protein sequence ID" value="VDP58729.1"/>
    <property type="molecule type" value="Genomic_DNA"/>
</dbReference>
<evidence type="ECO:0000313" key="1">
    <source>
        <dbReference type="EMBL" id="VDP58729.1"/>
    </source>
</evidence>
<dbReference type="WBParaSite" id="SCUD_0001522101-mRNA-1">
    <property type="protein sequence ID" value="SCUD_0001522101-mRNA-1"/>
    <property type="gene ID" value="SCUD_0001522101"/>
</dbReference>
<evidence type="ECO:0000313" key="3">
    <source>
        <dbReference type="WBParaSite" id="SCUD_0001522101-mRNA-1"/>
    </source>
</evidence>
<dbReference type="PROSITE" id="PS51257">
    <property type="entry name" value="PROKAR_LIPOPROTEIN"/>
    <property type="match status" value="1"/>
</dbReference>
<proteinExistence type="predicted"/>
<protein>
    <submittedName>
        <fullName evidence="3">Transcriptional regulator</fullName>
    </submittedName>
</protein>
<name>A0A183KJL1_9TREM</name>